<comment type="caution">
    <text evidence="1">The sequence shown here is derived from an EMBL/GenBank/DDBJ whole genome shotgun (WGS) entry which is preliminary data.</text>
</comment>
<name>A0A0F9PZU0_9ZZZZ</name>
<dbReference type="InterPro" id="IPR047324">
    <property type="entry name" value="LbH_gamma_CA-like"/>
</dbReference>
<reference evidence="1" key="1">
    <citation type="journal article" date="2015" name="Nature">
        <title>Complex archaea that bridge the gap between prokaryotes and eukaryotes.</title>
        <authorList>
            <person name="Spang A."/>
            <person name="Saw J.H."/>
            <person name="Jorgensen S.L."/>
            <person name="Zaremba-Niedzwiedzka K."/>
            <person name="Martijn J."/>
            <person name="Lind A.E."/>
            <person name="van Eijk R."/>
            <person name="Schleper C."/>
            <person name="Guy L."/>
            <person name="Ettema T.J."/>
        </authorList>
    </citation>
    <scope>NUCLEOTIDE SEQUENCE</scope>
</reference>
<dbReference type="EMBL" id="LAZR01002424">
    <property type="protein sequence ID" value="KKN30232.1"/>
    <property type="molecule type" value="Genomic_DNA"/>
</dbReference>
<evidence type="ECO:0008006" key="2">
    <source>
        <dbReference type="Google" id="ProtNLM"/>
    </source>
</evidence>
<dbReference type="Gene3D" id="2.160.10.10">
    <property type="entry name" value="Hexapeptide repeat proteins"/>
    <property type="match status" value="1"/>
</dbReference>
<dbReference type="InterPro" id="IPR011004">
    <property type="entry name" value="Trimer_LpxA-like_sf"/>
</dbReference>
<gene>
    <name evidence="1" type="ORF">LCGC14_0836150</name>
</gene>
<accession>A0A0F9PZU0</accession>
<protein>
    <recommendedName>
        <fullName evidence="2">Gamma carbonic anhydrase family protein</fullName>
    </recommendedName>
</protein>
<sequence>MIIKSPFDGTTPKIHPTAFIAPDVVIIGDVEIGAYTNIWYGAKLRGDWGKIVIGENTSIQENVVLHTVPRLVCKIGSNVRLAHLSMCHGPCNVGDSSLVGINATILQNAKLGKGCVLGAGSVLRDETEDYCLYAGVPATKRKNYPKRSMRGNFSNLYVENGQKFKKAGHSQEIPEEYLIIEE</sequence>
<organism evidence="1">
    <name type="scientific">marine sediment metagenome</name>
    <dbReference type="NCBI Taxonomy" id="412755"/>
    <lineage>
        <taxon>unclassified sequences</taxon>
        <taxon>metagenomes</taxon>
        <taxon>ecological metagenomes</taxon>
    </lineage>
</organism>
<dbReference type="SUPFAM" id="SSF51161">
    <property type="entry name" value="Trimeric LpxA-like enzymes"/>
    <property type="match status" value="1"/>
</dbReference>
<dbReference type="AlphaFoldDB" id="A0A0F9PZU0"/>
<proteinExistence type="predicted"/>
<dbReference type="InterPro" id="IPR001451">
    <property type="entry name" value="Hexapep"/>
</dbReference>
<dbReference type="CDD" id="cd04645">
    <property type="entry name" value="LbH_gamma_CA_like"/>
    <property type="match status" value="1"/>
</dbReference>
<dbReference type="InterPro" id="IPR050484">
    <property type="entry name" value="Transf_Hexapept/Carb_Anhydrase"/>
</dbReference>
<dbReference type="PANTHER" id="PTHR13061">
    <property type="entry name" value="DYNACTIN SUBUNIT P25"/>
    <property type="match status" value="1"/>
</dbReference>
<evidence type="ECO:0000313" key="1">
    <source>
        <dbReference type="EMBL" id="KKN30232.1"/>
    </source>
</evidence>
<dbReference type="Pfam" id="PF00132">
    <property type="entry name" value="Hexapep"/>
    <property type="match status" value="2"/>
</dbReference>
<dbReference type="PANTHER" id="PTHR13061:SF29">
    <property type="entry name" value="GAMMA CARBONIC ANHYDRASE-LIKE 1, MITOCHONDRIAL-RELATED"/>
    <property type="match status" value="1"/>
</dbReference>